<comment type="caution">
    <text evidence="2">The sequence shown here is derived from an EMBL/GenBank/DDBJ whole genome shotgun (WGS) entry which is preliminary data.</text>
</comment>
<evidence type="ECO:0000313" key="3">
    <source>
        <dbReference type="Proteomes" id="UP000324800"/>
    </source>
</evidence>
<accession>A0A5J4VWZ5</accession>
<reference evidence="2 3" key="1">
    <citation type="submission" date="2019-03" db="EMBL/GenBank/DDBJ databases">
        <title>Single cell metagenomics reveals metabolic interactions within the superorganism composed of flagellate Streblomastix strix and complex community of Bacteroidetes bacteria on its surface.</title>
        <authorList>
            <person name="Treitli S.C."/>
            <person name="Kolisko M."/>
            <person name="Husnik F."/>
            <person name="Keeling P."/>
            <person name="Hampl V."/>
        </authorList>
    </citation>
    <scope>NUCLEOTIDE SEQUENCE [LARGE SCALE GENOMIC DNA]</scope>
    <source>
        <strain evidence="2">ST1C</strain>
    </source>
</reference>
<dbReference type="GO" id="GO:0001522">
    <property type="term" value="P:pseudouridine synthesis"/>
    <property type="evidence" value="ECO:0007669"/>
    <property type="project" value="InterPro"/>
</dbReference>
<evidence type="ECO:0000313" key="2">
    <source>
        <dbReference type="EMBL" id="KAA6387234.1"/>
    </source>
</evidence>
<feature type="non-terminal residue" evidence="2">
    <location>
        <position position="1"/>
    </location>
</feature>
<dbReference type="InterPro" id="IPR020095">
    <property type="entry name" value="PsdUridine_synth_TruA_C"/>
</dbReference>
<organism evidence="2 3">
    <name type="scientific">Streblomastix strix</name>
    <dbReference type="NCBI Taxonomy" id="222440"/>
    <lineage>
        <taxon>Eukaryota</taxon>
        <taxon>Metamonada</taxon>
        <taxon>Preaxostyla</taxon>
        <taxon>Oxymonadida</taxon>
        <taxon>Streblomastigidae</taxon>
        <taxon>Streblomastix</taxon>
    </lineage>
</organism>
<name>A0A5J4VWZ5_9EUKA</name>
<dbReference type="Proteomes" id="UP000324800">
    <property type="component" value="Unassembled WGS sequence"/>
</dbReference>
<dbReference type="GO" id="GO:0009982">
    <property type="term" value="F:pseudouridine synthase activity"/>
    <property type="evidence" value="ECO:0007669"/>
    <property type="project" value="InterPro"/>
</dbReference>
<dbReference type="Gene3D" id="3.30.70.660">
    <property type="entry name" value="Pseudouridine synthase I, catalytic domain, C-terminal subdomain"/>
    <property type="match status" value="1"/>
</dbReference>
<gene>
    <name evidence="2" type="ORF">EZS28_017237</name>
</gene>
<sequence>VRKLIGTVVQAVIQHTPVENIVRDLDQHERKAGAKRAPAGGLTLMKIKYPISKTRSKTINPPPRKARIGGSAGKSELKWKSLTLAEQGMRFTHHLQKEQKTTPENIIIENI</sequence>
<evidence type="ECO:0000256" key="1">
    <source>
        <dbReference type="SAM" id="MobiDB-lite"/>
    </source>
</evidence>
<feature type="region of interest" description="Disordered" evidence="1">
    <location>
        <begin position="53"/>
        <end position="73"/>
    </location>
</feature>
<protein>
    <submittedName>
        <fullName evidence="2">Uncharacterized protein</fullName>
    </submittedName>
</protein>
<dbReference type="SUPFAM" id="SSF55120">
    <property type="entry name" value="Pseudouridine synthase"/>
    <property type="match status" value="1"/>
</dbReference>
<dbReference type="EMBL" id="SNRW01004461">
    <property type="protein sequence ID" value="KAA6387234.1"/>
    <property type="molecule type" value="Genomic_DNA"/>
</dbReference>
<dbReference type="InterPro" id="IPR020103">
    <property type="entry name" value="PsdUridine_synth_cat_dom_sf"/>
</dbReference>
<dbReference type="AlphaFoldDB" id="A0A5J4VWZ5"/>
<dbReference type="GO" id="GO:0003723">
    <property type="term" value="F:RNA binding"/>
    <property type="evidence" value="ECO:0007669"/>
    <property type="project" value="InterPro"/>
</dbReference>
<proteinExistence type="predicted"/>